<name>A0A2N5T2D3_9BASI</name>
<proteinExistence type="inferred from homology"/>
<evidence type="ECO:0000256" key="2">
    <source>
        <dbReference type="ARBA" id="ARBA00000909"/>
    </source>
</evidence>
<keyword evidence="5 10" id="KW-0547">Nucleotide-binding</keyword>
<dbReference type="SUPFAM" id="SSF64153">
    <property type="entry name" value="YjeF N-terminal domain-like"/>
    <property type="match status" value="1"/>
</dbReference>
<dbReference type="GO" id="GO:0000166">
    <property type="term" value="F:nucleotide binding"/>
    <property type="evidence" value="ECO:0007669"/>
    <property type="project" value="UniProtKB-KW"/>
</dbReference>
<gene>
    <name evidence="12" type="ORF">PCANC_08954</name>
</gene>
<dbReference type="FunFam" id="3.40.50.10260:FF:000005">
    <property type="entry name" value="NAD(P)H-hydrate epimerase"/>
    <property type="match status" value="1"/>
</dbReference>
<dbReference type="STRING" id="200324.A0A2N5T2D3"/>
<organism evidence="12 13">
    <name type="scientific">Puccinia coronata f. sp. avenae</name>
    <dbReference type="NCBI Taxonomy" id="200324"/>
    <lineage>
        <taxon>Eukaryota</taxon>
        <taxon>Fungi</taxon>
        <taxon>Dikarya</taxon>
        <taxon>Basidiomycota</taxon>
        <taxon>Pucciniomycotina</taxon>
        <taxon>Pucciniomycetes</taxon>
        <taxon>Pucciniales</taxon>
        <taxon>Pucciniaceae</taxon>
        <taxon>Puccinia</taxon>
    </lineage>
</organism>
<dbReference type="OrthoDB" id="10064708at2759"/>
<evidence type="ECO:0000256" key="5">
    <source>
        <dbReference type="ARBA" id="ARBA00022741"/>
    </source>
</evidence>
<keyword evidence="4 10" id="KW-0479">Metal-binding</keyword>
<dbReference type="InterPro" id="IPR004443">
    <property type="entry name" value="YjeF_N_dom"/>
</dbReference>
<evidence type="ECO:0000313" key="13">
    <source>
        <dbReference type="Proteomes" id="UP000235388"/>
    </source>
</evidence>
<evidence type="ECO:0000259" key="11">
    <source>
        <dbReference type="PROSITE" id="PS51385"/>
    </source>
</evidence>
<reference evidence="12 13" key="1">
    <citation type="submission" date="2017-11" db="EMBL/GenBank/DDBJ databases">
        <title>De novo assembly and phasing of dikaryotic genomes from two isolates of Puccinia coronata f. sp. avenae, the causal agent of oat crown rust.</title>
        <authorList>
            <person name="Miller M.E."/>
            <person name="Zhang Y."/>
            <person name="Omidvar V."/>
            <person name="Sperschneider J."/>
            <person name="Schwessinger B."/>
            <person name="Raley C."/>
            <person name="Palmer J.M."/>
            <person name="Garnica D."/>
            <person name="Upadhyaya N."/>
            <person name="Rathjen J."/>
            <person name="Taylor J.M."/>
            <person name="Park R.F."/>
            <person name="Dodds P.N."/>
            <person name="Hirsch C.D."/>
            <person name="Kianian S.F."/>
            <person name="Figueroa M."/>
        </authorList>
    </citation>
    <scope>NUCLEOTIDE SEQUENCE [LARGE SCALE GENOMIC DNA]</scope>
    <source>
        <strain evidence="12">12NC29</strain>
    </source>
</reference>
<dbReference type="AlphaFoldDB" id="A0A2N5T2D3"/>
<dbReference type="EMBL" id="PGCJ01000809">
    <property type="protein sequence ID" value="PLW19638.1"/>
    <property type="molecule type" value="Genomic_DNA"/>
</dbReference>
<dbReference type="GO" id="GO:0046872">
    <property type="term" value="F:metal ion binding"/>
    <property type="evidence" value="ECO:0007669"/>
    <property type="project" value="UniProtKB-KW"/>
</dbReference>
<keyword evidence="13" id="KW-1185">Reference proteome</keyword>
<keyword evidence="6" id="KW-0521">NADP</keyword>
<comment type="catalytic activity">
    <reaction evidence="2 10">
        <text>(6R)-NADPHX = (6S)-NADPHX</text>
        <dbReference type="Rhea" id="RHEA:32227"/>
        <dbReference type="ChEBI" id="CHEBI:64076"/>
        <dbReference type="ChEBI" id="CHEBI:64077"/>
        <dbReference type="EC" id="5.1.99.6"/>
    </reaction>
</comment>
<dbReference type="InterPro" id="IPR036652">
    <property type="entry name" value="YjeF_N_dom_sf"/>
</dbReference>
<keyword evidence="8 10" id="KW-0520">NAD</keyword>
<dbReference type="PANTHER" id="PTHR13232:SF10">
    <property type="entry name" value="NAD(P)H-HYDRATE EPIMERASE"/>
    <property type="match status" value="1"/>
</dbReference>
<comment type="similarity">
    <text evidence="10">Belongs to the NnrE/AIBP family.</text>
</comment>
<keyword evidence="9 10" id="KW-0413">Isomerase</keyword>
<sequence length="270" mass="29967">MKSVFEVVKAEIGIPDRALPVLTSFLLPRITKTFASDMMKICNISYLNQKEAQEIDAELMGTTYGYTLAQLMELAGLACAQALHEVYEPRTHPRVLVCCGPGNQGGDGLVAARHLWHFGHKPTLYYPKQTNKEYYKSLLHQCETLGIPVMNSNDKVKEAIVEADVLLDGIFGFSFHSDPRPPFDEPIRLFKQTRTPIVSIDIPSGWHVEAGNPNQQYFTPDVLVSLTAPKQGVKSFKGRHFLGGRFIPPLVSLKAGLDDLGHLNVITTCC</sequence>
<dbReference type="Pfam" id="PF03853">
    <property type="entry name" value="YjeF_N"/>
    <property type="match status" value="1"/>
</dbReference>
<evidence type="ECO:0000256" key="1">
    <source>
        <dbReference type="ARBA" id="ARBA00000013"/>
    </source>
</evidence>
<dbReference type="EC" id="5.1.99.6" evidence="3 10"/>
<feature type="binding site" evidence="10">
    <location>
        <position position="168"/>
    </location>
    <ligand>
        <name>K(+)</name>
        <dbReference type="ChEBI" id="CHEBI:29103"/>
    </ligand>
</feature>
<feature type="domain" description="YjeF N-terminal" evidence="11">
    <location>
        <begin position="52"/>
        <end position="259"/>
    </location>
</feature>
<dbReference type="GO" id="GO:0005739">
    <property type="term" value="C:mitochondrion"/>
    <property type="evidence" value="ECO:0007669"/>
    <property type="project" value="UniProtKB-SubCell"/>
</dbReference>
<comment type="caution">
    <text evidence="10">Lacks conserved residue(s) required for the propagation of feature annotation.</text>
</comment>
<evidence type="ECO:0000313" key="12">
    <source>
        <dbReference type="EMBL" id="PLW19638.1"/>
    </source>
</evidence>
<dbReference type="Gene3D" id="3.40.50.10260">
    <property type="entry name" value="YjeF N-terminal domain"/>
    <property type="match status" value="1"/>
</dbReference>
<accession>A0A2N5T2D3</accession>
<dbReference type="GO" id="GO:0052856">
    <property type="term" value="F:NAD(P)HX epimerase activity"/>
    <property type="evidence" value="ECO:0007669"/>
    <property type="project" value="UniProtKB-UniRule"/>
</dbReference>
<evidence type="ECO:0000256" key="4">
    <source>
        <dbReference type="ARBA" id="ARBA00022723"/>
    </source>
</evidence>
<evidence type="ECO:0000256" key="6">
    <source>
        <dbReference type="ARBA" id="ARBA00022857"/>
    </source>
</evidence>
<keyword evidence="10" id="KW-0963">Cytoplasm</keyword>
<comment type="catalytic activity">
    <reaction evidence="1 10">
        <text>(6R)-NADHX = (6S)-NADHX</text>
        <dbReference type="Rhea" id="RHEA:32215"/>
        <dbReference type="ChEBI" id="CHEBI:64074"/>
        <dbReference type="ChEBI" id="CHEBI:64075"/>
        <dbReference type="EC" id="5.1.99.6"/>
    </reaction>
</comment>
<evidence type="ECO:0000256" key="10">
    <source>
        <dbReference type="HAMAP-Rule" id="MF_03159"/>
    </source>
</evidence>
<dbReference type="PROSITE" id="PS51385">
    <property type="entry name" value="YJEF_N"/>
    <property type="match status" value="1"/>
</dbReference>
<feature type="binding site" evidence="10">
    <location>
        <position position="204"/>
    </location>
    <ligand>
        <name>K(+)</name>
        <dbReference type="ChEBI" id="CHEBI:29103"/>
    </ligand>
</feature>
<feature type="binding site" evidence="10">
    <location>
        <position position="104"/>
    </location>
    <ligand>
        <name>K(+)</name>
        <dbReference type="ChEBI" id="CHEBI:29103"/>
    </ligand>
</feature>
<keyword evidence="10" id="KW-0496">Mitochondrion</keyword>
<feature type="binding site" evidence="10">
    <location>
        <begin position="103"/>
        <end position="107"/>
    </location>
    <ligand>
        <name>(6S)-NADPHX</name>
        <dbReference type="ChEBI" id="CHEBI:64076"/>
    </ligand>
</feature>
<protein>
    <recommendedName>
        <fullName evidence="3 10">NAD(P)H-hydrate epimerase</fullName>
        <ecNumber evidence="3 10">5.1.99.6</ecNumber>
    </recommendedName>
    <alternativeName>
        <fullName evidence="10">NAD(P)HX epimerase</fullName>
    </alternativeName>
</protein>
<evidence type="ECO:0000256" key="3">
    <source>
        <dbReference type="ARBA" id="ARBA00012228"/>
    </source>
</evidence>
<evidence type="ECO:0000256" key="8">
    <source>
        <dbReference type="ARBA" id="ARBA00023027"/>
    </source>
</evidence>
<evidence type="ECO:0000256" key="9">
    <source>
        <dbReference type="ARBA" id="ARBA00023235"/>
    </source>
</evidence>
<dbReference type="NCBIfam" id="TIGR00197">
    <property type="entry name" value="yjeF_nterm"/>
    <property type="match status" value="1"/>
</dbReference>
<dbReference type="InterPro" id="IPR032976">
    <property type="entry name" value="YJEFN_prot_NAXE-like"/>
</dbReference>
<feature type="binding site" evidence="10">
    <location>
        <position position="201"/>
    </location>
    <ligand>
        <name>(6S)-NADPHX</name>
        <dbReference type="ChEBI" id="CHEBI:64076"/>
    </ligand>
</feature>
<keyword evidence="7 10" id="KW-0630">Potassium</keyword>
<evidence type="ECO:0000256" key="7">
    <source>
        <dbReference type="ARBA" id="ARBA00022958"/>
    </source>
</evidence>
<dbReference type="PANTHER" id="PTHR13232">
    <property type="entry name" value="NAD(P)H-HYDRATE EPIMERASE"/>
    <property type="match status" value="1"/>
</dbReference>
<comment type="cofactor">
    <cofactor evidence="10">
        <name>K(+)</name>
        <dbReference type="ChEBI" id="CHEBI:29103"/>
    </cofactor>
    <text evidence="10">Binds 1 potassium ion per subunit.</text>
</comment>
<comment type="function">
    <text evidence="10">Catalyzes the epimerization of the S- and R-forms of NAD(P)HX, a damaged form of NAD(P)H that is a result of enzymatic or heat-dependent hydration. This is a prerequisite for the S-specific NAD(P)H-hydrate dehydratase to allow the repair of both epimers of NAD(P)HX.</text>
</comment>
<comment type="caution">
    <text evidence="12">The sequence shown here is derived from an EMBL/GenBank/DDBJ whole genome shotgun (WGS) entry which is preliminary data.</text>
</comment>
<dbReference type="HAMAP" id="MF_01966">
    <property type="entry name" value="NADHX_epimerase"/>
    <property type="match status" value="1"/>
</dbReference>
<comment type="subcellular location">
    <subcellularLocation>
        <location evidence="10">Cytoplasm</location>
    </subcellularLocation>
    <subcellularLocation>
        <location evidence="10">Mitochondrion</location>
    </subcellularLocation>
</comment>
<dbReference type="Proteomes" id="UP000235388">
    <property type="component" value="Unassembled WGS sequence"/>
</dbReference>